<protein>
    <submittedName>
        <fullName evidence="3">Helix-turn-helix domain-containing protein</fullName>
    </submittedName>
</protein>
<comment type="caution">
    <text evidence="3">The sequence shown here is derived from an EMBL/GenBank/DDBJ whole genome shotgun (WGS) entry which is preliminary data.</text>
</comment>
<keyword evidence="1" id="KW-0238">DNA-binding</keyword>
<evidence type="ECO:0000313" key="4">
    <source>
        <dbReference type="Proteomes" id="UP000477285"/>
    </source>
</evidence>
<dbReference type="Pfam" id="PF01381">
    <property type="entry name" value="HTH_3"/>
    <property type="match status" value="1"/>
</dbReference>
<dbReference type="Gene3D" id="1.10.260.40">
    <property type="entry name" value="lambda repressor-like DNA-binding domains"/>
    <property type="match status" value="1"/>
</dbReference>
<feature type="domain" description="HTH cro/C1-type" evidence="2">
    <location>
        <begin position="16"/>
        <end position="70"/>
    </location>
</feature>
<dbReference type="PANTHER" id="PTHR46558">
    <property type="entry name" value="TRACRIPTIONAL REGULATORY PROTEIN-RELATED-RELATED"/>
    <property type="match status" value="1"/>
</dbReference>
<organism evidence="3 4">
    <name type="scientific">Blautia wexlerae</name>
    <dbReference type="NCBI Taxonomy" id="418240"/>
    <lineage>
        <taxon>Bacteria</taxon>
        <taxon>Bacillati</taxon>
        <taxon>Bacillota</taxon>
        <taxon>Clostridia</taxon>
        <taxon>Lachnospirales</taxon>
        <taxon>Lachnospiraceae</taxon>
        <taxon>Blautia</taxon>
    </lineage>
</organism>
<dbReference type="PROSITE" id="PS50943">
    <property type="entry name" value="HTH_CROC1"/>
    <property type="match status" value="1"/>
</dbReference>
<dbReference type="SMART" id="SM00530">
    <property type="entry name" value="HTH_XRE"/>
    <property type="match status" value="1"/>
</dbReference>
<dbReference type="RefSeq" id="WP_044956436.1">
    <property type="nucleotide sequence ID" value="NZ_JAAINC010000037.1"/>
</dbReference>
<evidence type="ECO:0000256" key="1">
    <source>
        <dbReference type="ARBA" id="ARBA00023125"/>
    </source>
</evidence>
<dbReference type="CDD" id="cd00093">
    <property type="entry name" value="HTH_XRE"/>
    <property type="match status" value="1"/>
</dbReference>
<dbReference type="AlphaFoldDB" id="A0A6L8T126"/>
<evidence type="ECO:0000313" key="3">
    <source>
        <dbReference type="EMBL" id="MZL32622.1"/>
    </source>
</evidence>
<accession>A0A6L8T126</accession>
<dbReference type="GO" id="GO:0003677">
    <property type="term" value="F:DNA binding"/>
    <property type="evidence" value="ECO:0007669"/>
    <property type="project" value="UniProtKB-KW"/>
</dbReference>
<dbReference type="Proteomes" id="UP000477285">
    <property type="component" value="Unassembled WGS sequence"/>
</dbReference>
<proteinExistence type="predicted"/>
<name>A0A6L8T126_9FIRM</name>
<evidence type="ECO:0000259" key="2">
    <source>
        <dbReference type="PROSITE" id="PS50943"/>
    </source>
</evidence>
<gene>
    <name evidence="3" type="ORF">GT728_05230</name>
</gene>
<dbReference type="InterPro" id="IPR010982">
    <property type="entry name" value="Lambda_DNA-bd_dom_sf"/>
</dbReference>
<dbReference type="SUPFAM" id="SSF47413">
    <property type="entry name" value="lambda repressor-like DNA-binding domains"/>
    <property type="match status" value="1"/>
</dbReference>
<dbReference type="EMBL" id="WWVQ01000009">
    <property type="protein sequence ID" value="MZL32622.1"/>
    <property type="molecule type" value="Genomic_DNA"/>
</dbReference>
<dbReference type="InterPro" id="IPR001387">
    <property type="entry name" value="Cro/C1-type_HTH"/>
</dbReference>
<sequence>MYKKVDSKLLQIGNNVREYRKQKHYNQEKLAELLDVSVATVSRIENGSSAMDILILMNISKILEQPIDNIISLEKD</sequence>
<dbReference type="PANTHER" id="PTHR46558:SF11">
    <property type="entry name" value="HTH-TYPE TRANSCRIPTIONAL REGULATOR XRE"/>
    <property type="match status" value="1"/>
</dbReference>
<reference evidence="3 4" key="1">
    <citation type="journal article" date="2019" name="Nat. Med.">
        <title>A library of human gut bacterial isolates paired with longitudinal multiomics data enables mechanistic microbiome research.</title>
        <authorList>
            <person name="Poyet M."/>
            <person name="Groussin M."/>
            <person name="Gibbons S.M."/>
            <person name="Avila-Pacheco J."/>
            <person name="Jiang X."/>
            <person name="Kearney S.M."/>
            <person name="Perrotta A.R."/>
            <person name="Berdy B."/>
            <person name="Zhao S."/>
            <person name="Lieberman T.D."/>
            <person name="Swanson P.K."/>
            <person name="Smith M."/>
            <person name="Roesemann S."/>
            <person name="Alexander J.E."/>
            <person name="Rich S.A."/>
            <person name="Livny J."/>
            <person name="Vlamakis H."/>
            <person name="Clish C."/>
            <person name="Bullock K."/>
            <person name="Deik A."/>
            <person name="Scott J."/>
            <person name="Pierce K.A."/>
            <person name="Xavier R.J."/>
            <person name="Alm E.J."/>
        </authorList>
    </citation>
    <scope>NUCLEOTIDE SEQUENCE [LARGE SCALE GENOMIC DNA]</scope>
    <source>
        <strain evidence="3 4">BIOML-A1</strain>
    </source>
</reference>